<proteinExistence type="predicted"/>
<comment type="caution">
    <text evidence="2">The sequence shown here is derived from an EMBL/GenBank/DDBJ whole genome shotgun (WGS) entry which is preliminary data.</text>
</comment>
<dbReference type="Proteomes" id="UP000276588">
    <property type="component" value="Unassembled WGS sequence"/>
</dbReference>
<evidence type="ECO:0000256" key="1">
    <source>
        <dbReference type="SAM" id="Phobius"/>
    </source>
</evidence>
<sequence>MQLGILDLLGLATTLVFAIPVANFGVTKLLAGEAVVGAALLGVGVAMVVLPHYFLDPKRILVGLLRGLLPARLRGTVGNDDQPEQ</sequence>
<accession>A0A3A6PZ24</accession>
<organism evidence="2 3">
    <name type="scientific">Halonotius aquaticus</name>
    <dbReference type="NCBI Taxonomy" id="2216978"/>
    <lineage>
        <taxon>Archaea</taxon>
        <taxon>Methanobacteriati</taxon>
        <taxon>Methanobacteriota</taxon>
        <taxon>Stenosarchaea group</taxon>
        <taxon>Halobacteria</taxon>
        <taxon>Halobacteriales</taxon>
        <taxon>Haloferacaceae</taxon>
        <taxon>Halonotius</taxon>
    </lineage>
</organism>
<evidence type="ECO:0000313" key="3">
    <source>
        <dbReference type="Proteomes" id="UP000276588"/>
    </source>
</evidence>
<feature type="transmembrane region" description="Helical" evidence="1">
    <location>
        <begin position="34"/>
        <end position="55"/>
    </location>
</feature>
<keyword evidence="1" id="KW-0472">Membrane</keyword>
<keyword evidence="1" id="KW-0812">Transmembrane</keyword>
<protein>
    <submittedName>
        <fullName evidence="2">Uncharacterized protein</fullName>
    </submittedName>
</protein>
<keyword evidence="1" id="KW-1133">Transmembrane helix</keyword>
<dbReference type="AlphaFoldDB" id="A0A3A6PZ24"/>
<name>A0A3A6PZ24_9EURY</name>
<dbReference type="InterPro" id="IPR055955">
    <property type="entry name" value="DUF7533"/>
</dbReference>
<keyword evidence="3" id="KW-1185">Reference proteome</keyword>
<dbReference type="EMBL" id="QKNY01000002">
    <property type="protein sequence ID" value="RJX45008.1"/>
    <property type="molecule type" value="Genomic_DNA"/>
</dbReference>
<dbReference type="RefSeq" id="WP_120100299.1">
    <property type="nucleotide sequence ID" value="NZ_QKNY01000002.1"/>
</dbReference>
<reference evidence="2 3" key="1">
    <citation type="submission" date="2018-06" db="EMBL/GenBank/DDBJ databases">
        <title>Halonotius sp. F13-13 a new haloarchaeeon isolated from a solar saltern from Isla Cristina, Huelva, Spain.</title>
        <authorList>
            <person name="Duran-Viseras A."/>
            <person name="Sanchez-Porro C."/>
            <person name="Ventosa A."/>
        </authorList>
    </citation>
    <scope>NUCLEOTIDE SEQUENCE [LARGE SCALE GENOMIC DNA]</scope>
    <source>
        <strain evidence="2 3">F13-13</strain>
    </source>
</reference>
<dbReference type="Pfam" id="PF24377">
    <property type="entry name" value="DUF7533"/>
    <property type="match status" value="1"/>
</dbReference>
<evidence type="ECO:0000313" key="2">
    <source>
        <dbReference type="EMBL" id="RJX45008.1"/>
    </source>
</evidence>
<gene>
    <name evidence="2" type="ORF">DM826_00840</name>
</gene>